<gene>
    <name evidence="1" type="ORF">L6452_28532</name>
</gene>
<name>A0ACB8ZZJ1_ARCLA</name>
<reference evidence="1 2" key="2">
    <citation type="journal article" date="2022" name="Mol. Ecol. Resour.">
        <title>The genomes of chicory, endive, great burdock and yacon provide insights into Asteraceae paleo-polyploidization history and plant inulin production.</title>
        <authorList>
            <person name="Fan W."/>
            <person name="Wang S."/>
            <person name="Wang H."/>
            <person name="Wang A."/>
            <person name="Jiang F."/>
            <person name="Liu H."/>
            <person name="Zhao H."/>
            <person name="Xu D."/>
            <person name="Zhang Y."/>
        </authorList>
    </citation>
    <scope>NUCLEOTIDE SEQUENCE [LARGE SCALE GENOMIC DNA]</scope>
    <source>
        <strain evidence="2">cv. Niubang</strain>
    </source>
</reference>
<organism evidence="1 2">
    <name type="scientific">Arctium lappa</name>
    <name type="common">Greater burdock</name>
    <name type="synonym">Lappa major</name>
    <dbReference type="NCBI Taxonomy" id="4217"/>
    <lineage>
        <taxon>Eukaryota</taxon>
        <taxon>Viridiplantae</taxon>
        <taxon>Streptophyta</taxon>
        <taxon>Embryophyta</taxon>
        <taxon>Tracheophyta</taxon>
        <taxon>Spermatophyta</taxon>
        <taxon>Magnoliopsida</taxon>
        <taxon>eudicotyledons</taxon>
        <taxon>Gunneridae</taxon>
        <taxon>Pentapetalae</taxon>
        <taxon>asterids</taxon>
        <taxon>campanulids</taxon>
        <taxon>Asterales</taxon>
        <taxon>Asteraceae</taxon>
        <taxon>Carduoideae</taxon>
        <taxon>Cardueae</taxon>
        <taxon>Arctiinae</taxon>
        <taxon>Arctium</taxon>
    </lineage>
</organism>
<comment type="caution">
    <text evidence="1">The sequence shown here is derived from an EMBL/GenBank/DDBJ whole genome shotgun (WGS) entry which is preliminary data.</text>
</comment>
<evidence type="ECO:0000313" key="1">
    <source>
        <dbReference type="EMBL" id="KAI3702780.1"/>
    </source>
</evidence>
<dbReference type="EMBL" id="CM042055">
    <property type="protein sequence ID" value="KAI3702780.1"/>
    <property type="molecule type" value="Genomic_DNA"/>
</dbReference>
<reference evidence="2" key="1">
    <citation type="journal article" date="2022" name="Mol. Ecol. Resour.">
        <title>The genomes of chicory, endive, great burdock and yacon provide insights into Asteraceae palaeo-polyploidization history and plant inulin production.</title>
        <authorList>
            <person name="Fan W."/>
            <person name="Wang S."/>
            <person name="Wang H."/>
            <person name="Wang A."/>
            <person name="Jiang F."/>
            <person name="Liu H."/>
            <person name="Zhao H."/>
            <person name="Xu D."/>
            <person name="Zhang Y."/>
        </authorList>
    </citation>
    <scope>NUCLEOTIDE SEQUENCE [LARGE SCALE GENOMIC DNA]</scope>
    <source>
        <strain evidence="2">cv. Niubang</strain>
    </source>
</reference>
<proteinExistence type="predicted"/>
<dbReference type="Proteomes" id="UP001055879">
    <property type="component" value="Linkage Group LG09"/>
</dbReference>
<evidence type="ECO:0000313" key="2">
    <source>
        <dbReference type="Proteomes" id="UP001055879"/>
    </source>
</evidence>
<keyword evidence="2" id="KW-1185">Reference proteome</keyword>
<protein>
    <submittedName>
        <fullName evidence="1">Uncharacterized protein</fullName>
    </submittedName>
</protein>
<accession>A0ACB8ZZJ1</accession>
<sequence>MSSSSPTKIVAEYAKSGKSSCKKCSEKIDSKALRLGLKIRDPRWYDSTKWHHFHCFFSLDSVPVSSTETIEGFSELTDSDQDKLKQMVSEGDQSSTKTLDSNACREWREDSTGPKPSTISDFIHIHLHKVYYCMFLLFNHRISSFSRNPRFVVFDLYAMSSSSPTKIVAEYAKSGKSSCKKCSEKIDSKALRLGLKIRDPRGYDSTKWHHFHCFFSLDSVPVSSTETIEGFSELTDSDQDKLKQMVSEGDQSSTKREANVELESHGTNLKKLKTDEDEEAGQAKKNEKDEKIVAEYAKSGRSSCKKCAEKIDSKYLRLGFRSWDARGFENTKWHHLDCFLTLDTNLLSAESIEGFSELKSSDQEKLKKLVTEGDQSSEKLNEDGETELEEQDQKSGKTDEDEEAGKEKKNVKNEKIVAEYAKSGRSSCKKCAEKIDSKSLRLGLTSWDPRGFENTKWHHLDCFVPLDANSFSAESIEGFSELKGSDQEKLKKLVTEGDQFSKSKEDGETELVGWNQKSGKISNSLDEGIGSEIDLAVSDIKDNYKGATLQPKWKAFRTIIYLEQDDGLQDSRKIAAFDFDGCLAKTSVQRVGASAWSLMHASIPKKLQSLYNDGYKLVIFTNESNIERWKNKRQVAVDSKIGRLDAFIKLVNIPIQVFIACGISKGKEEDPFRKPQPGMWRIMEQQFNSGIPIDMDQSFYVGDAAGRIDDHSDADKKFAEAIGLKFYLPEEYFDA</sequence>